<accession>A0A699I415</accession>
<feature type="coiled-coil region" evidence="1">
    <location>
        <begin position="397"/>
        <end position="424"/>
    </location>
</feature>
<feature type="compositionally biased region" description="Polar residues" evidence="2">
    <location>
        <begin position="369"/>
        <end position="383"/>
    </location>
</feature>
<keyword evidence="1" id="KW-0175">Coiled coil</keyword>
<evidence type="ECO:0000313" key="3">
    <source>
        <dbReference type="EMBL" id="GEZ09197.1"/>
    </source>
</evidence>
<dbReference type="EMBL" id="BKCJ010239958">
    <property type="protein sequence ID" value="GEZ09197.1"/>
    <property type="molecule type" value="Genomic_DNA"/>
</dbReference>
<evidence type="ECO:0000256" key="1">
    <source>
        <dbReference type="SAM" id="Coils"/>
    </source>
</evidence>
<name>A0A699I415_TANCI</name>
<gene>
    <name evidence="3" type="ORF">Tci_481170</name>
</gene>
<comment type="caution">
    <text evidence="3">The sequence shown here is derived from an EMBL/GenBank/DDBJ whole genome shotgun (WGS) entry which is preliminary data.</text>
</comment>
<sequence length="846" mass="97053">HKFHPRLDSLLHLPNEEPVLGYLKFSAKGTKREVFGMPIPGSLIIADIQEASYYQEYLAKVAKHQRKPKPTAPKAHPRPSVSKPVSSTQPEPTSAPAKPQGKKRKLTIEISNKPSKAIKFRHGFVYKKRKPISTLRSVDELVAEDVPAKEPRVDDEEADVQRALEERMKSMYDVPRGLLPPVVIREPEFKKYQPLPKVLGKGKEKVIEDQVAHNKEESKKDVPGDDAGGQGEGQARPDFGAQAEGQAGPDPGAQDEGQAGSNPDEQPEGQAGPDPSNAETSQPFPSPVVYAGSDREHMDLMLLMSQHNLHMSKWMKGSLQRLIRRFKRISSSRLKNSDKPSEADNDNATAETKAESMVSVTIQQDMSSIPSMTTPTIDLTSRPESPKHRKCHDDKAYRELEHIMANLIQENKRLEQRLDNHGAHLYTLEQLDIPHRVSKAVDEVVTDVETDSYKSHEDHMQLYEALEKSMNRGHSEELAKDLVEALVDDEDIGNARIPKVNLRQDWWKPLEEERPATPEPTWSILSSDVPVPTNNWASDLASNYSPPSEDSLLAQTSDIAMFMDWFCKSRGITELKPQDLEGPAFEIIKVFHPDQTITTGWSTWSSHIQSDFFFNKDLEYLRYGSKGSRPALSISKMKAAYYPDVGLEQLVPDQMWIEEECKYDIAAMYGISHWWFQRQRFYIDRHTSEGDRRAVRTHMRILSVVRIEVFSMYGYDYMKQIVLRRTRHLVIRQRVEDFQLETESYQTQLNLTKPRWDATGFEYKHDYTVINSLRAVTFQDRYRVQMIMRFNEIHKFSDGTLQQIDEALDYQAKEFKINMMNPGLNMRFRTRKDVDRSKAFMFAIQK</sequence>
<feature type="compositionally biased region" description="Basic and acidic residues" evidence="2">
    <location>
        <begin position="201"/>
        <end position="223"/>
    </location>
</feature>
<dbReference type="AlphaFoldDB" id="A0A699I415"/>
<feature type="region of interest" description="Disordered" evidence="2">
    <location>
        <begin position="183"/>
        <end position="291"/>
    </location>
</feature>
<feature type="region of interest" description="Disordered" evidence="2">
    <location>
        <begin position="332"/>
        <end position="356"/>
    </location>
</feature>
<evidence type="ECO:0000256" key="2">
    <source>
        <dbReference type="SAM" id="MobiDB-lite"/>
    </source>
</evidence>
<reference evidence="3" key="1">
    <citation type="journal article" date="2019" name="Sci. Rep.">
        <title>Draft genome of Tanacetum cinerariifolium, the natural source of mosquito coil.</title>
        <authorList>
            <person name="Yamashiro T."/>
            <person name="Shiraishi A."/>
            <person name="Satake H."/>
            <person name="Nakayama K."/>
        </authorList>
    </citation>
    <scope>NUCLEOTIDE SEQUENCE</scope>
</reference>
<protein>
    <submittedName>
        <fullName evidence="3">E-beta-farnesene synthase</fullName>
    </submittedName>
</protein>
<feature type="non-terminal residue" evidence="3">
    <location>
        <position position="1"/>
    </location>
</feature>
<proteinExistence type="predicted"/>
<organism evidence="3">
    <name type="scientific">Tanacetum cinerariifolium</name>
    <name type="common">Dalmatian daisy</name>
    <name type="synonym">Chrysanthemum cinerariifolium</name>
    <dbReference type="NCBI Taxonomy" id="118510"/>
    <lineage>
        <taxon>Eukaryota</taxon>
        <taxon>Viridiplantae</taxon>
        <taxon>Streptophyta</taxon>
        <taxon>Embryophyta</taxon>
        <taxon>Tracheophyta</taxon>
        <taxon>Spermatophyta</taxon>
        <taxon>Magnoliopsida</taxon>
        <taxon>eudicotyledons</taxon>
        <taxon>Gunneridae</taxon>
        <taxon>Pentapetalae</taxon>
        <taxon>asterids</taxon>
        <taxon>campanulids</taxon>
        <taxon>Asterales</taxon>
        <taxon>Asteraceae</taxon>
        <taxon>Asteroideae</taxon>
        <taxon>Anthemideae</taxon>
        <taxon>Anthemidinae</taxon>
        <taxon>Tanacetum</taxon>
    </lineage>
</organism>
<feature type="region of interest" description="Disordered" evidence="2">
    <location>
        <begin position="64"/>
        <end position="106"/>
    </location>
</feature>
<feature type="compositionally biased region" description="Polar residues" evidence="2">
    <location>
        <begin position="83"/>
        <end position="92"/>
    </location>
</feature>
<feature type="region of interest" description="Disordered" evidence="2">
    <location>
        <begin position="369"/>
        <end position="390"/>
    </location>
</feature>